<name>A0A3A8AH08_9HYPH</name>
<dbReference type="PANTHER" id="PTHR48080">
    <property type="entry name" value="D-GALACTONATE DEHYDRATASE-RELATED"/>
    <property type="match status" value="1"/>
</dbReference>
<dbReference type="CDD" id="cd03316">
    <property type="entry name" value="MR_like"/>
    <property type="match status" value="1"/>
</dbReference>
<dbReference type="Gene3D" id="3.20.20.120">
    <property type="entry name" value="Enolase-like C-terminal domain"/>
    <property type="match status" value="1"/>
</dbReference>
<evidence type="ECO:0000313" key="4">
    <source>
        <dbReference type="Proteomes" id="UP000246132"/>
    </source>
</evidence>
<dbReference type="Pfam" id="PF13378">
    <property type="entry name" value="MR_MLE_C"/>
    <property type="match status" value="1"/>
</dbReference>
<feature type="domain" description="Mandelate racemase/muconate lactonizing enzyme C-terminal" evidence="2">
    <location>
        <begin position="154"/>
        <end position="264"/>
    </location>
</feature>
<dbReference type="GO" id="GO:0016829">
    <property type="term" value="F:lyase activity"/>
    <property type="evidence" value="ECO:0007669"/>
    <property type="project" value="UniProtKB-KW"/>
</dbReference>
<evidence type="ECO:0000259" key="2">
    <source>
        <dbReference type="SMART" id="SM00922"/>
    </source>
</evidence>
<organism evidence="3 4">
    <name type="scientific">Oceaniradius stylonematis</name>
    <dbReference type="NCBI Taxonomy" id="2184161"/>
    <lineage>
        <taxon>Bacteria</taxon>
        <taxon>Pseudomonadati</taxon>
        <taxon>Pseudomonadota</taxon>
        <taxon>Alphaproteobacteria</taxon>
        <taxon>Hyphomicrobiales</taxon>
        <taxon>Ahrensiaceae</taxon>
        <taxon>Oceaniradius</taxon>
    </lineage>
</organism>
<dbReference type="Gene3D" id="3.30.390.10">
    <property type="entry name" value="Enolase-like, N-terminal domain"/>
    <property type="match status" value="1"/>
</dbReference>
<protein>
    <submittedName>
        <fullName evidence="3">Mandelate racemase/muconate lactonizing enzyme family protein</fullName>
    </submittedName>
</protein>
<dbReference type="InterPro" id="IPR013341">
    <property type="entry name" value="Mandelate_racemase_N_dom"/>
</dbReference>
<evidence type="ECO:0000256" key="1">
    <source>
        <dbReference type="ARBA" id="ARBA00023239"/>
    </source>
</evidence>
<dbReference type="InterPro" id="IPR036849">
    <property type="entry name" value="Enolase-like_C_sf"/>
</dbReference>
<dbReference type="InterPro" id="IPR029017">
    <property type="entry name" value="Enolase-like_N"/>
</dbReference>
<dbReference type="InterPro" id="IPR029065">
    <property type="entry name" value="Enolase_C-like"/>
</dbReference>
<dbReference type="SMART" id="SM00922">
    <property type="entry name" value="MR_MLE"/>
    <property type="match status" value="1"/>
</dbReference>
<dbReference type="EMBL" id="QFWV02000008">
    <property type="protein sequence ID" value="RKF05944.1"/>
    <property type="molecule type" value="Genomic_DNA"/>
</dbReference>
<dbReference type="AlphaFoldDB" id="A0A3A8AH08"/>
<sequence length="401" mass="44472">MKITEVRTLRLDEFPNLVWVQIGTDEGLSGLGETFFGASAVEAYIHDWCAPRLIGKNPLHLQARVNELSDYIGWRGAGVETRAYSALDIALWDLFAKARAMPLADALGGRSRDRIRTYNTCAGYKYVRDRRGQTVDNWHTGDAEGPYEDLDAFLTDAGALARSLLAQGITAMKIWPFDIAAERSGGLDITPDELRTALRPFEQIREAVGDAMDIMVEFHSLWSLPMAKRLARELAPFNTYWHEDPFRLDTPSDLKHYAEACETWICASETLNGTPAFRAYLQTGVAGVVMLDLSWCGGVTEARKIAGMAEAFKVPVAPHDCTGPVVYGASCHLSMHLKNALIQESVRAFYTGWYRELAQGLPDVTDGMIELKDAPGHGITLDEGLWRRADATVRISSRSDI</sequence>
<dbReference type="InterPro" id="IPR013342">
    <property type="entry name" value="Mandelate_racemase_C"/>
</dbReference>
<reference evidence="3 4" key="1">
    <citation type="journal article" date="2018" name="Int. J. Syst. Bacteriol.">
        <title>Oceaniradius stylonemae gen. nov., sp. nov., isolated from a red alga, Stylonema cornu-cervi.</title>
        <authorList>
            <person name="Jeong S."/>
        </authorList>
    </citation>
    <scope>NUCLEOTIDE SEQUENCE [LARGE SCALE GENOMIC DNA]</scope>
    <source>
        <strain evidence="3 4">StC1</strain>
    </source>
</reference>
<dbReference type="SUPFAM" id="SSF51604">
    <property type="entry name" value="Enolase C-terminal domain-like"/>
    <property type="match status" value="1"/>
</dbReference>
<accession>A0A3A8AH08</accession>
<dbReference type="OrthoDB" id="9802699at2"/>
<dbReference type="Proteomes" id="UP000246132">
    <property type="component" value="Unassembled WGS sequence"/>
</dbReference>
<gene>
    <name evidence="3" type="ORF">DEM25_015400</name>
</gene>
<dbReference type="InterPro" id="IPR034593">
    <property type="entry name" value="DgoD-like"/>
</dbReference>
<comment type="caution">
    <text evidence="3">The sequence shown here is derived from an EMBL/GenBank/DDBJ whole genome shotgun (WGS) entry which is preliminary data.</text>
</comment>
<dbReference type="Pfam" id="PF02746">
    <property type="entry name" value="MR_MLE_N"/>
    <property type="match status" value="1"/>
</dbReference>
<keyword evidence="1" id="KW-0456">Lyase</keyword>
<evidence type="ECO:0000313" key="3">
    <source>
        <dbReference type="EMBL" id="RKF05944.1"/>
    </source>
</evidence>
<dbReference type="SFLD" id="SFLDG00179">
    <property type="entry name" value="mandelate_racemase"/>
    <property type="match status" value="1"/>
</dbReference>
<proteinExistence type="predicted"/>
<dbReference type="PANTHER" id="PTHR48080:SF2">
    <property type="entry name" value="D-GALACTONATE DEHYDRATASE"/>
    <property type="match status" value="1"/>
</dbReference>
<keyword evidence="4" id="KW-1185">Reference proteome</keyword>
<dbReference type="SFLD" id="SFLDS00001">
    <property type="entry name" value="Enolase"/>
    <property type="match status" value="1"/>
</dbReference>
<dbReference type="RefSeq" id="WP_109767473.1">
    <property type="nucleotide sequence ID" value="NZ_QFWV02000008.1"/>
</dbReference>
<dbReference type="SUPFAM" id="SSF54826">
    <property type="entry name" value="Enolase N-terminal domain-like"/>
    <property type="match status" value="1"/>
</dbReference>